<feature type="transmembrane region" description="Helical" evidence="1">
    <location>
        <begin position="87"/>
        <end position="104"/>
    </location>
</feature>
<dbReference type="InterPro" id="IPR036259">
    <property type="entry name" value="MFS_trans_sf"/>
</dbReference>
<dbReference type="InterPro" id="IPR052524">
    <property type="entry name" value="MFS_Cyanate_Porter"/>
</dbReference>
<reference evidence="2 3" key="1">
    <citation type="submission" date="2018-07" db="EMBL/GenBank/DDBJ databases">
        <title>Sequencing the genomes of 1000 actinobacteria strains.</title>
        <authorList>
            <person name="Klenk H.-P."/>
        </authorList>
    </citation>
    <scope>NUCLEOTIDE SEQUENCE [LARGE SCALE GENOMIC DNA]</scope>
    <source>
        <strain evidence="2 3">DSM 14442</strain>
    </source>
</reference>
<dbReference type="Pfam" id="PF07690">
    <property type="entry name" value="MFS_1"/>
    <property type="match status" value="1"/>
</dbReference>
<proteinExistence type="predicted"/>
<evidence type="ECO:0000256" key="1">
    <source>
        <dbReference type="SAM" id="Phobius"/>
    </source>
</evidence>
<organism evidence="2 3">
    <name type="scientific">Citricoccus muralis</name>
    <dbReference type="NCBI Taxonomy" id="169134"/>
    <lineage>
        <taxon>Bacteria</taxon>
        <taxon>Bacillati</taxon>
        <taxon>Actinomycetota</taxon>
        <taxon>Actinomycetes</taxon>
        <taxon>Micrococcales</taxon>
        <taxon>Micrococcaceae</taxon>
        <taxon>Citricoccus</taxon>
    </lineage>
</organism>
<feature type="transmembrane region" description="Helical" evidence="1">
    <location>
        <begin position="116"/>
        <end position="137"/>
    </location>
</feature>
<dbReference type="RefSeq" id="WP_245952264.1">
    <property type="nucleotide sequence ID" value="NZ_QREH01000001.1"/>
</dbReference>
<accession>A0A3D9LE07</accession>
<dbReference type="AlphaFoldDB" id="A0A3D9LE07"/>
<dbReference type="Gene3D" id="1.20.1250.20">
    <property type="entry name" value="MFS general substrate transporter like domains"/>
    <property type="match status" value="1"/>
</dbReference>
<feature type="transmembrane region" description="Helical" evidence="1">
    <location>
        <begin position="149"/>
        <end position="171"/>
    </location>
</feature>
<sequence>MTTSPASGPSNRPAAVSWIYLAVCVVLVSLNLRTLFSSISAILPEIVAATGLPAWGATVLTTVPTTLLGLFAPFAPALARRFGTWQVLAGALVLLTLGLVLRSVPVPDGGAMPTLLAGTVVSGAAIALANVVLPSIVKQDFSEHQGLMSGLYTTAICGSAALGAGLTFPVYEAVGDWNLALGVWSVPVAVAAALLIPVILRHRSSARVSTSTTGRSPLTSPVAWHITAMMVCQAMTSFTCFAWLAPILRERGIDGGPAGGIVAFSIVLQMAGSLLGPVWATRLRSQSWLNVAAAVLTGGGFILAIHGPLSGIWWWTGILGVGQGALTALALTMITLRSTTPHMAIRVSGMMQGLGYGLGSAGTFITGQIFATTGSFGPAAWLFAASGLGAATFGWLAGRDRTIAD</sequence>
<dbReference type="Proteomes" id="UP000256727">
    <property type="component" value="Unassembled WGS sequence"/>
</dbReference>
<dbReference type="InterPro" id="IPR011701">
    <property type="entry name" value="MFS"/>
</dbReference>
<evidence type="ECO:0000313" key="3">
    <source>
        <dbReference type="Proteomes" id="UP000256727"/>
    </source>
</evidence>
<dbReference type="EMBL" id="QREH01000001">
    <property type="protein sequence ID" value="REE04382.1"/>
    <property type="molecule type" value="Genomic_DNA"/>
</dbReference>
<dbReference type="GO" id="GO:0022857">
    <property type="term" value="F:transmembrane transporter activity"/>
    <property type="evidence" value="ECO:0007669"/>
    <property type="project" value="InterPro"/>
</dbReference>
<keyword evidence="1" id="KW-1133">Transmembrane helix</keyword>
<dbReference type="PANTHER" id="PTHR23523:SF2">
    <property type="entry name" value="2-NITROIMIDAZOLE TRANSPORTER"/>
    <property type="match status" value="1"/>
</dbReference>
<feature type="transmembrane region" description="Helical" evidence="1">
    <location>
        <begin position="312"/>
        <end position="334"/>
    </location>
</feature>
<name>A0A3D9LE07_9MICC</name>
<gene>
    <name evidence="2" type="ORF">C8E99_2217</name>
</gene>
<dbReference type="PANTHER" id="PTHR23523">
    <property type="match status" value="1"/>
</dbReference>
<keyword evidence="1" id="KW-0472">Membrane</keyword>
<feature type="transmembrane region" description="Helical" evidence="1">
    <location>
        <begin position="52"/>
        <end position="75"/>
    </location>
</feature>
<feature type="transmembrane region" description="Helical" evidence="1">
    <location>
        <begin position="177"/>
        <end position="200"/>
    </location>
</feature>
<protein>
    <submittedName>
        <fullName evidence="2">CP family cyanate transporter-like MFS transporter</fullName>
    </submittedName>
</protein>
<dbReference type="SUPFAM" id="SSF103473">
    <property type="entry name" value="MFS general substrate transporter"/>
    <property type="match status" value="1"/>
</dbReference>
<evidence type="ECO:0000313" key="2">
    <source>
        <dbReference type="EMBL" id="REE04382.1"/>
    </source>
</evidence>
<keyword evidence="1" id="KW-0812">Transmembrane</keyword>
<feature type="transmembrane region" description="Helical" evidence="1">
    <location>
        <begin position="221"/>
        <end position="245"/>
    </location>
</feature>
<keyword evidence="3" id="KW-1185">Reference proteome</keyword>
<comment type="caution">
    <text evidence="2">The sequence shown here is derived from an EMBL/GenBank/DDBJ whole genome shotgun (WGS) entry which is preliminary data.</text>
</comment>
<feature type="transmembrane region" description="Helical" evidence="1">
    <location>
        <begin position="12"/>
        <end position="32"/>
    </location>
</feature>
<feature type="transmembrane region" description="Helical" evidence="1">
    <location>
        <begin position="379"/>
        <end position="398"/>
    </location>
</feature>
<feature type="transmembrane region" description="Helical" evidence="1">
    <location>
        <begin position="287"/>
        <end position="306"/>
    </location>
</feature>
<feature type="transmembrane region" description="Helical" evidence="1">
    <location>
        <begin position="354"/>
        <end position="373"/>
    </location>
</feature>
<feature type="transmembrane region" description="Helical" evidence="1">
    <location>
        <begin position="257"/>
        <end position="280"/>
    </location>
</feature>